<sequence>MSRVLSLPKLFIECVRESKKYPTLREYVRYVSKRKKFHGDLVTVFPFNVFFQIKNVHERYQEVLKKVKVKVTGNNKSPENFFQLLMQSSDQRKECNEDYFVEHFVRAAKTQLCSLPQFFHFYTTRIEFSRRKITSPPKKPSTTISKTATS</sequence>
<dbReference type="OrthoDB" id="8120898at2759"/>
<protein>
    <submittedName>
        <fullName evidence="1">Similar to Early 94 kDa protein (Autographa californica nuclear polyhedrosis virus)</fullName>
    </submittedName>
</protein>
<dbReference type="EMBL" id="CAJNRD030001120">
    <property type="protein sequence ID" value="CAG5092600.1"/>
    <property type="molecule type" value="Genomic_DNA"/>
</dbReference>
<accession>A0A8J2HIQ4</accession>
<name>A0A8J2HIQ4_COTCN</name>
<organism evidence="1 2">
    <name type="scientific">Cotesia congregata</name>
    <name type="common">Parasitoid wasp</name>
    <name type="synonym">Apanteles congregatus</name>
    <dbReference type="NCBI Taxonomy" id="51543"/>
    <lineage>
        <taxon>Eukaryota</taxon>
        <taxon>Metazoa</taxon>
        <taxon>Ecdysozoa</taxon>
        <taxon>Arthropoda</taxon>
        <taxon>Hexapoda</taxon>
        <taxon>Insecta</taxon>
        <taxon>Pterygota</taxon>
        <taxon>Neoptera</taxon>
        <taxon>Endopterygota</taxon>
        <taxon>Hymenoptera</taxon>
        <taxon>Apocrita</taxon>
        <taxon>Ichneumonoidea</taxon>
        <taxon>Braconidae</taxon>
        <taxon>Microgastrinae</taxon>
        <taxon>Cotesia</taxon>
    </lineage>
</organism>
<dbReference type="AlphaFoldDB" id="A0A8J2HIQ4"/>
<evidence type="ECO:0000313" key="1">
    <source>
        <dbReference type="EMBL" id="CAG5092600.1"/>
    </source>
</evidence>
<evidence type="ECO:0000313" key="2">
    <source>
        <dbReference type="Proteomes" id="UP000786811"/>
    </source>
</evidence>
<keyword evidence="2" id="KW-1185">Reference proteome</keyword>
<dbReference type="Proteomes" id="UP000786811">
    <property type="component" value="Unassembled WGS sequence"/>
</dbReference>
<reference evidence="1" key="1">
    <citation type="submission" date="2021-04" db="EMBL/GenBank/DDBJ databases">
        <authorList>
            <person name="Chebbi M.A.C M."/>
        </authorList>
    </citation>
    <scope>NUCLEOTIDE SEQUENCE</scope>
</reference>
<proteinExistence type="predicted"/>
<gene>
    <name evidence="1" type="ORF">HICCMSTLAB_LOCUS6247</name>
</gene>
<comment type="caution">
    <text evidence="1">The sequence shown here is derived from an EMBL/GenBank/DDBJ whole genome shotgun (WGS) entry which is preliminary data.</text>
</comment>